<dbReference type="GO" id="GO:0016747">
    <property type="term" value="F:acyltransferase activity, transferring groups other than amino-acyl groups"/>
    <property type="evidence" value="ECO:0007669"/>
    <property type="project" value="InterPro"/>
</dbReference>
<feature type="transmembrane region" description="Helical" evidence="1">
    <location>
        <begin position="267"/>
        <end position="286"/>
    </location>
</feature>
<dbReference type="Pfam" id="PF20146">
    <property type="entry name" value="NRF"/>
    <property type="match status" value="1"/>
</dbReference>
<dbReference type="Proteomes" id="UP000827092">
    <property type="component" value="Unassembled WGS sequence"/>
</dbReference>
<feature type="transmembrane region" description="Helical" evidence="1">
    <location>
        <begin position="371"/>
        <end position="396"/>
    </location>
</feature>
<dbReference type="AlphaFoldDB" id="A0AAV6U9F7"/>
<feature type="chain" id="PRO_5043764712" description="Nose resistant-to-fluoxetine protein N-terminal domain-containing protein" evidence="2">
    <location>
        <begin position="23"/>
        <end position="767"/>
    </location>
</feature>
<comment type="caution">
    <text evidence="4">The sequence shown here is derived from an EMBL/GenBank/DDBJ whole genome shotgun (WGS) entry which is preliminary data.</text>
</comment>
<feature type="transmembrane region" description="Helical" evidence="1">
    <location>
        <begin position="506"/>
        <end position="527"/>
    </location>
</feature>
<feature type="transmembrane region" description="Helical" evidence="1">
    <location>
        <begin position="584"/>
        <end position="604"/>
    </location>
</feature>
<dbReference type="InterPro" id="IPR002656">
    <property type="entry name" value="Acyl_transf_3_dom"/>
</dbReference>
<dbReference type="InterPro" id="IPR052728">
    <property type="entry name" value="O2_lipid_transport_reg"/>
</dbReference>
<feature type="domain" description="Nose resistant-to-fluoxetine protein N-terminal" evidence="3">
    <location>
        <begin position="104"/>
        <end position="249"/>
    </location>
</feature>
<gene>
    <name evidence="4" type="ORF">JTE90_024843</name>
</gene>
<evidence type="ECO:0000313" key="5">
    <source>
        <dbReference type="Proteomes" id="UP000827092"/>
    </source>
</evidence>
<keyword evidence="1" id="KW-0812">Transmembrane</keyword>
<sequence>MAINKTYLVIICSFLCALVAKSSNVSPTTFSPINASVSFSPSDVLVSFSSNDTSVSSPPLPDPEEHISVQKWKNADKIARKFANTLVKNILPIAVRSSEDLNLSPQCTRGLMKFLTGVKQLKLWAFKMLDSSGKIPNGLFSGSVNSLGDYDECVETSVSGQFQGRYCTLDVKPPLPERRPFVSSNTHIEEFVNISQPGSLTAEFLRLANFYYHINFRSSVCVPSTCNAEEVEKIAMKVMEHIGIEFDVKVPNCEIKKGTITFTTSEIIVLVVLGSILTLGILATIADVSMKLTAKEESYQSSLGVRCLLCFSFYSNTLRLLKKDDSPDSIRIFHGLKVITILWVILNHTYYYLNYQVAASLLNARELGKEIAFQFIANGFLNVETFFFISAVLVAYGVMKMKEEKLNVGLYIFRRFWRLTPPFMLVIACVNLIHHVGSGPVWKETVTQGLTEKCRNYWWTNLLYINNFFPSADMCLQWTWYIPVDTHLYFLSLLVLIPLKKNPKLAFVMNGAIFVVGTTVSAVSNVYHRLHPTAIFVYNHPDDINYFVDRGYFRTYLHCSTYCVGLTVGYILATKKKLHMSMKLVLFGWVSAFVLALCVLYGVYDWNQGNVPGIALSTLYTCTNKFVWSLALGWVTLACMTGYGGIATSILSWGAFVPLGRLTYMAYLVHPIIQFLYIGSTRTLIRTAHRTMLFMYLADVVLAFVVAYFLSLMFESPFMALEKVLFSNPKRKQGSSGNTTEKETRSAPCGEENACAINFTNVESHRL</sequence>
<dbReference type="EMBL" id="JAFNEN010000563">
    <property type="protein sequence ID" value="KAG8180453.1"/>
    <property type="molecule type" value="Genomic_DNA"/>
</dbReference>
<evidence type="ECO:0000256" key="2">
    <source>
        <dbReference type="SAM" id="SignalP"/>
    </source>
</evidence>
<feature type="transmembrane region" description="Helical" evidence="1">
    <location>
        <begin position="626"/>
        <end position="650"/>
    </location>
</feature>
<feature type="transmembrane region" description="Helical" evidence="1">
    <location>
        <begin position="332"/>
        <end position="351"/>
    </location>
</feature>
<dbReference type="PANTHER" id="PTHR11161:SF0">
    <property type="entry name" value="O-ACYLTRANSFERASE LIKE PROTEIN"/>
    <property type="match status" value="1"/>
</dbReference>
<keyword evidence="1" id="KW-0472">Membrane</keyword>
<feature type="signal peptide" evidence="2">
    <location>
        <begin position="1"/>
        <end position="22"/>
    </location>
</feature>
<proteinExistence type="predicted"/>
<evidence type="ECO:0000313" key="4">
    <source>
        <dbReference type="EMBL" id="KAG8180453.1"/>
    </source>
</evidence>
<keyword evidence="5" id="KW-1185">Reference proteome</keyword>
<dbReference type="InterPro" id="IPR006621">
    <property type="entry name" value="Nose-resist-to-fluoxetine_N"/>
</dbReference>
<feature type="transmembrane region" description="Helical" evidence="1">
    <location>
        <begin position="662"/>
        <end position="680"/>
    </location>
</feature>
<keyword evidence="1" id="KW-1133">Transmembrane helix</keyword>
<dbReference type="Pfam" id="PF01757">
    <property type="entry name" value="Acyl_transf_3"/>
    <property type="match status" value="1"/>
</dbReference>
<name>A0AAV6U9F7_9ARAC</name>
<evidence type="ECO:0000259" key="3">
    <source>
        <dbReference type="SMART" id="SM00703"/>
    </source>
</evidence>
<feature type="transmembrane region" description="Helical" evidence="1">
    <location>
        <begin position="416"/>
        <end position="434"/>
    </location>
</feature>
<dbReference type="PANTHER" id="PTHR11161">
    <property type="entry name" value="O-ACYLTRANSFERASE"/>
    <property type="match status" value="1"/>
</dbReference>
<organism evidence="4 5">
    <name type="scientific">Oedothorax gibbosus</name>
    <dbReference type="NCBI Taxonomy" id="931172"/>
    <lineage>
        <taxon>Eukaryota</taxon>
        <taxon>Metazoa</taxon>
        <taxon>Ecdysozoa</taxon>
        <taxon>Arthropoda</taxon>
        <taxon>Chelicerata</taxon>
        <taxon>Arachnida</taxon>
        <taxon>Araneae</taxon>
        <taxon>Araneomorphae</taxon>
        <taxon>Entelegynae</taxon>
        <taxon>Araneoidea</taxon>
        <taxon>Linyphiidae</taxon>
        <taxon>Erigoninae</taxon>
        <taxon>Oedothorax</taxon>
    </lineage>
</organism>
<evidence type="ECO:0000256" key="1">
    <source>
        <dbReference type="SAM" id="Phobius"/>
    </source>
</evidence>
<dbReference type="SMART" id="SM00703">
    <property type="entry name" value="NRF"/>
    <property type="match status" value="1"/>
</dbReference>
<protein>
    <recommendedName>
        <fullName evidence="3">Nose resistant-to-fluoxetine protein N-terminal domain-containing protein</fullName>
    </recommendedName>
</protein>
<reference evidence="4 5" key="1">
    <citation type="journal article" date="2022" name="Nat. Ecol. Evol.">
        <title>A masculinizing supergene underlies an exaggerated male reproductive morph in a spider.</title>
        <authorList>
            <person name="Hendrickx F."/>
            <person name="De Corte Z."/>
            <person name="Sonet G."/>
            <person name="Van Belleghem S.M."/>
            <person name="Kostlbacher S."/>
            <person name="Vangestel C."/>
        </authorList>
    </citation>
    <scope>NUCLEOTIDE SEQUENCE [LARGE SCALE GENOMIC DNA]</scope>
    <source>
        <strain evidence="4">W744_W776</strain>
    </source>
</reference>
<feature type="transmembrane region" description="Helical" evidence="1">
    <location>
        <begin position="692"/>
        <end position="714"/>
    </location>
</feature>
<feature type="transmembrane region" description="Helical" evidence="1">
    <location>
        <begin position="555"/>
        <end position="572"/>
    </location>
</feature>
<keyword evidence="2" id="KW-0732">Signal</keyword>
<accession>A0AAV6U9F7</accession>